<dbReference type="Proteomes" id="UP000475862">
    <property type="component" value="Unassembled WGS sequence"/>
</dbReference>
<proteinExistence type="predicted"/>
<evidence type="ECO:0000313" key="2">
    <source>
        <dbReference type="Proteomes" id="UP000475862"/>
    </source>
</evidence>
<name>A0A6G0U701_APHGL</name>
<protein>
    <submittedName>
        <fullName evidence="1">Uncharacterized protein</fullName>
    </submittedName>
</protein>
<sequence>MDKQTNRQNSFHSFIIMFIQIIFQVKNSFPLQNILNKHVSFILYYHERSSSVPPLDITNIVTQSNVSVYSAYGIKKLICLTRNRKMLQNSYCTNLKHSQISLNGYDTLLTVAKAISNFKIKKFISIDLSSKLLIRWKYQLYVNNVYIQLCINAWFYPHFKCDIRVLNLNNITTQKTE</sequence>
<gene>
    <name evidence="1" type="ORF">AGLY_000441</name>
</gene>
<evidence type="ECO:0000313" key="1">
    <source>
        <dbReference type="EMBL" id="KAE9544898.1"/>
    </source>
</evidence>
<accession>A0A6G0U701</accession>
<reference evidence="1 2" key="1">
    <citation type="submission" date="2019-08" db="EMBL/GenBank/DDBJ databases">
        <title>The genome of the soybean aphid Biotype 1, its phylome, world population structure and adaptation to the North American continent.</title>
        <authorList>
            <person name="Giordano R."/>
            <person name="Donthu R.K."/>
            <person name="Hernandez A.G."/>
            <person name="Wright C.L."/>
            <person name="Zimin A.V."/>
        </authorList>
    </citation>
    <scope>NUCLEOTIDE SEQUENCE [LARGE SCALE GENOMIC DNA]</scope>
    <source>
        <tissue evidence="1">Whole aphids</tissue>
    </source>
</reference>
<keyword evidence="2" id="KW-1185">Reference proteome</keyword>
<dbReference type="AlphaFoldDB" id="A0A6G0U701"/>
<comment type="caution">
    <text evidence="1">The sequence shown here is derived from an EMBL/GenBank/DDBJ whole genome shotgun (WGS) entry which is preliminary data.</text>
</comment>
<dbReference type="EMBL" id="VYZN01000001">
    <property type="protein sequence ID" value="KAE9544898.1"/>
    <property type="molecule type" value="Genomic_DNA"/>
</dbReference>
<organism evidence="1 2">
    <name type="scientific">Aphis glycines</name>
    <name type="common">Soybean aphid</name>
    <dbReference type="NCBI Taxonomy" id="307491"/>
    <lineage>
        <taxon>Eukaryota</taxon>
        <taxon>Metazoa</taxon>
        <taxon>Ecdysozoa</taxon>
        <taxon>Arthropoda</taxon>
        <taxon>Hexapoda</taxon>
        <taxon>Insecta</taxon>
        <taxon>Pterygota</taxon>
        <taxon>Neoptera</taxon>
        <taxon>Paraneoptera</taxon>
        <taxon>Hemiptera</taxon>
        <taxon>Sternorrhyncha</taxon>
        <taxon>Aphidomorpha</taxon>
        <taxon>Aphidoidea</taxon>
        <taxon>Aphididae</taxon>
        <taxon>Aphidini</taxon>
        <taxon>Aphis</taxon>
        <taxon>Aphis</taxon>
    </lineage>
</organism>